<comment type="caution">
    <text evidence="2">The sequence shown here is derived from an EMBL/GenBank/DDBJ whole genome shotgun (WGS) entry which is preliminary data.</text>
</comment>
<keyword evidence="1" id="KW-0812">Transmembrane</keyword>
<accession>A0ABV3QBA7</accession>
<feature type="transmembrane region" description="Helical" evidence="1">
    <location>
        <begin position="57"/>
        <end position="81"/>
    </location>
</feature>
<sequence length="171" mass="17758">MRSTANKDIVKTARVLRIAAWVGAVACVLVTAIGVLAPPDAATPVATTLSSDGLPRAWAAGIALVLALVSAAALVELARMLGQVREHALFAPAATRHFRRFAGLLALAAALRVVLPCLATLAAAWQAGRHAASLAFDGGDLLALLLTAVFFLVARLFDEAARLEDDSRSIV</sequence>
<keyword evidence="1" id="KW-0472">Membrane</keyword>
<protein>
    <submittedName>
        <fullName evidence="2">DUF2975 domain-containing protein</fullName>
    </submittedName>
</protein>
<proteinExistence type="predicted"/>
<organism evidence="2 3">
    <name type="scientific">Rhodanobacter lycopersici</name>
    <dbReference type="NCBI Taxonomy" id="3162487"/>
    <lineage>
        <taxon>Bacteria</taxon>
        <taxon>Pseudomonadati</taxon>
        <taxon>Pseudomonadota</taxon>
        <taxon>Gammaproteobacteria</taxon>
        <taxon>Lysobacterales</taxon>
        <taxon>Rhodanobacteraceae</taxon>
        <taxon>Rhodanobacter</taxon>
    </lineage>
</organism>
<feature type="transmembrane region" description="Helical" evidence="1">
    <location>
        <begin position="101"/>
        <end position="125"/>
    </location>
</feature>
<name>A0ABV3QBA7_9GAMM</name>
<evidence type="ECO:0000313" key="3">
    <source>
        <dbReference type="Proteomes" id="UP001556220"/>
    </source>
</evidence>
<evidence type="ECO:0000313" key="2">
    <source>
        <dbReference type="EMBL" id="MEW9571108.1"/>
    </source>
</evidence>
<dbReference type="EMBL" id="JBFOHK010000001">
    <property type="protein sequence ID" value="MEW9571108.1"/>
    <property type="molecule type" value="Genomic_DNA"/>
</dbReference>
<keyword evidence="3" id="KW-1185">Reference proteome</keyword>
<dbReference type="Pfam" id="PF11188">
    <property type="entry name" value="DUF2975"/>
    <property type="match status" value="1"/>
</dbReference>
<dbReference type="InterPro" id="IPR021354">
    <property type="entry name" value="DUF2975"/>
</dbReference>
<feature type="transmembrane region" description="Helical" evidence="1">
    <location>
        <begin position="15"/>
        <end position="37"/>
    </location>
</feature>
<keyword evidence="1" id="KW-1133">Transmembrane helix</keyword>
<reference evidence="2 3" key="1">
    <citation type="submission" date="2024-06" db="EMBL/GenBank/DDBJ databases">
        <authorList>
            <person name="Woo H."/>
        </authorList>
    </citation>
    <scope>NUCLEOTIDE SEQUENCE [LARGE SCALE GENOMIC DNA]</scope>
    <source>
        <strain evidence="2 3">Si-c</strain>
    </source>
</reference>
<dbReference type="Proteomes" id="UP001556220">
    <property type="component" value="Unassembled WGS sequence"/>
</dbReference>
<evidence type="ECO:0000256" key="1">
    <source>
        <dbReference type="SAM" id="Phobius"/>
    </source>
</evidence>
<gene>
    <name evidence="2" type="ORF">ABQJ54_05045</name>
</gene>
<dbReference type="RefSeq" id="WP_367853170.1">
    <property type="nucleotide sequence ID" value="NZ_JBFOHK010000001.1"/>
</dbReference>
<feature type="transmembrane region" description="Helical" evidence="1">
    <location>
        <begin position="131"/>
        <end position="153"/>
    </location>
</feature>